<reference evidence="1" key="1">
    <citation type="submission" date="2020-10" db="EMBL/GenBank/DDBJ databases">
        <title>Taxonomic study of unclassified bacteria belonging to the class Ktedonobacteria.</title>
        <authorList>
            <person name="Yabe S."/>
            <person name="Wang C.M."/>
            <person name="Zheng Y."/>
            <person name="Sakai Y."/>
            <person name="Cavaletti L."/>
            <person name="Monciardini P."/>
            <person name="Donadio S."/>
        </authorList>
    </citation>
    <scope>NUCLEOTIDE SEQUENCE</scope>
    <source>
        <strain evidence="1">SOSP1-1</strain>
    </source>
</reference>
<dbReference type="Proteomes" id="UP000612362">
    <property type="component" value="Unassembled WGS sequence"/>
</dbReference>
<evidence type="ECO:0000313" key="2">
    <source>
        <dbReference type="Proteomes" id="UP000612362"/>
    </source>
</evidence>
<keyword evidence="2" id="KW-1185">Reference proteome</keyword>
<dbReference type="RefSeq" id="WP_220200133.1">
    <property type="nucleotide sequence ID" value="NZ_BNJF01000011.1"/>
</dbReference>
<proteinExistence type="predicted"/>
<gene>
    <name evidence="1" type="ORF">KSX_93470</name>
</gene>
<name>A0A8J3IG10_9CHLR</name>
<comment type="caution">
    <text evidence="1">The sequence shown here is derived from an EMBL/GenBank/DDBJ whole genome shotgun (WGS) entry which is preliminary data.</text>
</comment>
<sequence length="122" mass="13794">MRLSAFQEHYSLHDSPINSLQYFPEQGKLTLEVDICDDGQWPFPIKSDPMPLTFVFTGVSHYSVSTGSLDCEQDEIHDARLLPSAKPGKEIIEFILFTTSNQGTEDVKFLQIEAESVNWVIS</sequence>
<accession>A0A8J3IG10</accession>
<dbReference type="EMBL" id="BNJF01000011">
    <property type="protein sequence ID" value="GHO51184.1"/>
    <property type="molecule type" value="Genomic_DNA"/>
</dbReference>
<evidence type="ECO:0000313" key="1">
    <source>
        <dbReference type="EMBL" id="GHO51184.1"/>
    </source>
</evidence>
<protein>
    <submittedName>
        <fullName evidence="1">Uncharacterized protein</fullName>
    </submittedName>
</protein>
<dbReference type="AlphaFoldDB" id="A0A8J3IG10"/>
<organism evidence="1 2">
    <name type="scientific">Ktedonospora formicarum</name>
    <dbReference type="NCBI Taxonomy" id="2778364"/>
    <lineage>
        <taxon>Bacteria</taxon>
        <taxon>Bacillati</taxon>
        <taxon>Chloroflexota</taxon>
        <taxon>Ktedonobacteria</taxon>
        <taxon>Ktedonobacterales</taxon>
        <taxon>Ktedonobacteraceae</taxon>
        <taxon>Ktedonospora</taxon>
    </lineage>
</organism>